<dbReference type="PRINTS" id="PR00463">
    <property type="entry name" value="EP450I"/>
</dbReference>
<organism evidence="13 14">
    <name type="scientific">Panicum hallii var. hallii</name>
    <dbReference type="NCBI Taxonomy" id="1504633"/>
    <lineage>
        <taxon>Eukaryota</taxon>
        <taxon>Viridiplantae</taxon>
        <taxon>Streptophyta</taxon>
        <taxon>Embryophyta</taxon>
        <taxon>Tracheophyta</taxon>
        <taxon>Spermatophyta</taxon>
        <taxon>Magnoliopsida</taxon>
        <taxon>Liliopsida</taxon>
        <taxon>Poales</taxon>
        <taxon>Poaceae</taxon>
        <taxon>PACMAD clade</taxon>
        <taxon>Panicoideae</taxon>
        <taxon>Panicodae</taxon>
        <taxon>Paniceae</taxon>
        <taxon>Panicinae</taxon>
        <taxon>Panicum</taxon>
        <taxon>Panicum sect. Panicum</taxon>
    </lineage>
</organism>
<dbReference type="GO" id="GO:0004497">
    <property type="term" value="F:monooxygenase activity"/>
    <property type="evidence" value="ECO:0007669"/>
    <property type="project" value="UniProtKB-KW"/>
</dbReference>
<dbReference type="PANTHER" id="PTHR24282">
    <property type="entry name" value="CYTOCHROME P450 FAMILY MEMBER"/>
    <property type="match status" value="1"/>
</dbReference>
<keyword evidence="10" id="KW-0472">Membrane</keyword>
<keyword evidence="9 12" id="KW-0503">Monooxygenase</keyword>
<comment type="cofactor">
    <cofactor evidence="11">
        <name>heme</name>
        <dbReference type="ChEBI" id="CHEBI:30413"/>
    </cofactor>
</comment>
<evidence type="ECO:0000256" key="11">
    <source>
        <dbReference type="PIRSR" id="PIRSR602401-1"/>
    </source>
</evidence>
<keyword evidence="4" id="KW-0812">Transmembrane</keyword>
<keyword evidence="3 11" id="KW-0349">Heme</keyword>
<keyword evidence="6" id="KW-1133">Transmembrane helix</keyword>
<dbReference type="SUPFAM" id="SSF48264">
    <property type="entry name" value="Cytochrome P450"/>
    <property type="match status" value="2"/>
</dbReference>
<proteinExistence type="inferred from homology"/>
<dbReference type="OrthoDB" id="1470350at2759"/>
<dbReference type="GO" id="GO:0020037">
    <property type="term" value="F:heme binding"/>
    <property type="evidence" value="ECO:0007669"/>
    <property type="project" value="InterPro"/>
</dbReference>
<evidence type="ECO:0000256" key="2">
    <source>
        <dbReference type="ARBA" id="ARBA00010617"/>
    </source>
</evidence>
<dbReference type="GO" id="GO:0005506">
    <property type="term" value="F:iron ion binding"/>
    <property type="evidence" value="ECO:0007669"/>
    <property type="project" value="InterPro"/>
</dbReference>
<evidence type="ECO:0000256" key="8">
    <source>
        <dbReference type="ARBA" id="ARBA00023004"/>
    </source>
</evidence>
<evidence type="ECO:0000256" key="10">
    <source>
        <dbReference type="ARBA" id="ARBA00023136"/>
    </source>
</evidence>
<evidence type="ECO:0000256" key="1">
    <source>
        <dbReference type="ARBA" id="ARBA00004370"/>
    </source>
</evidence>
<keyword evidence="5 11" id="KW-0479">Metal-binding</keyword>
<dbReference type="EMBL" id="CM009757">
    <property type="protein sequence ID" value="PUZ40949.1"/>
    <property type="molecule type" value="Genomic_DNA"/>
</dbReference>
<feature type="binding site" description="axial binding residue" evidence="11">
    <location>
        <position position="595"/>
    </location>
    <ligand>
        <name>heme</name>
        <dbReference type="ChEBI" id="CHEBI:30413"/>
    </ligand>
    <ligandPart>
        <name>Fe</name>
        <dbReference type="ChEBI" id="CHEBI:18248"/>
    </ligandPart>
</feature>
<evidence type="ECO:0000313" key="13">
    <source>
        <dbReference type="EMBL" id="PUZ40949.1"/>
    </source>
</evidence>
<dbReference type="GO" id="GO:0006629">
    <property type="term" value="P:lipid metabolic process"/>
    <property type="evidence" value="ECO:0007669"/>
    <property type="project" value="UniProtKB-ARBA"/>
</dbReference>
<dbReference type="InterPro" id="IPR017972">
    <property type="entry name" value="Cyt_P450_CS"/>
</dbReference>
<dbReference type="Gene3D" id="1.10.630.10">
    <property type="entry name" value="Cytochrome P450"/>
    <property type="match status" value="2"/>
</dbReference>
<evidence type="ECO:0000256" key="6">
    <source>
        <dbReference type="ARBA" id="ARBA00022989"/>
    </source>
</evidence>
<dbReference type="STRING" id="1504633.A0A2T7CC83"/>
<dbReference type="InterPro" id="IPR036396">
    <property type="entry name" value="Cyt_P450_sf"/>
</dbReference>
<dbReference type="PRINTS" id="PR00385">
    <property type="entry name" value="P450"/>
</dbReference>
<evidence type="ECO:0008006" key="15">
    <source>
        <dbReference type="Google" id="ProtNLM"/>
    </source>
</evidence>
<dbReference type="GO" id="GO:0016020">
    <property type="term" value="C:membrane"/>
    <property type="evidence" value="ECO:0007669"/>
    <property type="project" value="UniProtKB-SubCell"/>
</dbReference>
<dbReference type="Pfam" id="PF00067">
    <property type="entry name" value="p450"/>
    <property type="match status" value="2"/>
</dbReference>
<dbReference type="Gramene" id="PUZ40949">
    <property type="protein sequence ID" value="PUZ40949"/>
    <property type="gene ID" value="GQ55_9G463400"/>
</dbReference>
<keyword evidence="14" id="KW-1185">Reference proteome</keyword>
<dbReference type="PANTHER" id="PTHR24282:SF150">
    <property type="entry name" value="CYTOCHROME P450 709B2"/>
    <property type="match status" value="1"/>
</dbReference>
<accession>A0A2T7CC83</accession>
<evidence type="ECO:0000256" key="4">
    <source>
        <dbReference type="ARBA" id="ARBA00022692"/>
    </source>
</evidence>
<keyword evidence="7 12" id="KW-0560">Oxidoreductase</keyword>
<dbReference type="InterPro" id="IPR001128">
    <property type="entry name" value="Cyt_P450"/>
</dbReference>
<evidence type="ECO:0000256" key="9">
    <source>
        <dbReference type="ARBA" id="ARBA00023033"/>
    </source>
</evidence>
<dbReference type="AlphaFoldDB" id="A0A2T7CC83"/>
<dbReference type="Proteomes" id="UP000244336">
    <property type="component" value="Chromosome 9"/>
</dbReference>
<dbReference type="InterPro" id="IPR002401">
    <property type="entry name" value="Cyt_P450_E_grp-I"/>
</dbReference>
<dbReference type="InterPro" id="IPR050665">
    <property type="entry name" value="Cytochrome_P450_Monooxygen"/>
</dbReference>
<reference evidence="13 14" key="1">
    <citation type="submission" date="2018-04" db="EMBL/GenBank/DDBJ databases">
        <title>WGS assembly of Panicum hallii var. hallii HAL2.</title>
        <authorList>
            <person name="Lovell J."/>
            <person name="Jenkins J."/>
            <person name="Lowry D."/>
            <person name="Mamidi S."/>
            <person name="Sreedasyam A."/>
            <person name="Weng X."/>
            <person name="Barry K."/>
            <person name="Bonette J."/>
            <person name="Campitelli B."/>
            <person name="Daum C."/>
            <person name="Gordon S."/>
            <person name="Gould B."/>
            <person name="Lipzen A."/>
            <person name="MacQueen A."/>
            <person name="Palacio-Mejia J."/>
            <person name="Plott C."/>
            <person name="Shakirov E."/>
            <person name="Shu S."/>
            <person name="Yoshinaga Y."/>
            <person name="Zane M."/>
            <person name="Rokhsar D."/>
            <person name="Grimwood J."/>
            <person name="Schmutz J."/>
            <person name="Juenger T."/>
        </authorList>
    </citation>
    <scope>NUCLEOTIDE SEQUENCE [LARGE SCALE GENOMIC DNA]</scope>
    <source>
        <strain evidence="14">cv. HAL2</strain>
    </source>
</reference>
<keyword evidence="8 11" id="KW-0408">Iron</keyword>
<gene>
    <name evidence="13" type="ORF">GQ55_9G463400</name>
</gene>
<comment type="subcellular location">
    <subcellularLocation>
        <location evidence="1">Membrane</location>
    </subcellularLocation>
</comment>
<protein>
    <recommendedName>
        <fullName evidence="15">Cytochrome P450</fullName>
    </recommendedName>
</protein>
<sequence length="652" mass="73284">MVLLETLRLYGPAVFTQRKTTTDMAVGEIKIPKGFGIIIPFAIMHRDKKVWDDNADEFNPLRFQNGVTKAAKVPHALLSFSIGPRSCIGQDFAMMEAKSVMAVILQKFSFTLSPDYVHAPVDLLTLQPKFAISHRLPLPLLCPRPWPSSCSWRLSPLCYRAVAAVAWLWDYTFLRLVWRPYAIGKELRAQGIHGPPYKLARGSNEDIKAMKEETDGLALDVHDHNYLPRIAPHYLRWRDQYDEGGAILSSKSGHFVKNDPPATLLDVVGKGLALLDGIDWVRHHRVIKPAFAMDKLKMMTTTMLACAQSMIKELENQACQNKNGEIEVDFNIQFRELTADVISHAAFGSSYRLGKEIFQTQHDLMAINLASLLDVQIPGLKYLPTEQNRRKWMLEKKLRSSLLQIIQQRLASTCRDNGNDLLGLMLESCVATEQGGKQGGLNMSIDEIIHECKMFFFAGHDTTSLLLTWTVFLLSAYPEWQERLRKEVFREIGRERPSADALSKLKEMTMVLLETLRLYGPALFMQRKPVTDITVGSKKLPKGVAVVIPIPIMHREEVWGDDAGGFNPLRFENGVTRAGKVPHAMLAFSMGPRSCIGQDLAMLLEAKATLALMLQKFSFTLSPGYVHAPADVFSLKPKFGLPVILRRLDGCS</sequence>
<evidence type="ECO:0000313" key="14">
    <source>
        <dbReference type="Proteomes" id="UP000244336"/>
    </source>
</evidence>
<name>A0A2T7CC83_9POAL</name>
<evidence type="ECO:0000256" key="5">
    <source>
        <dbReference type="ARBA" id="ARBA00022723"/>
    </source>
</evidence>
<dbReference type="GO" id="GO:0016705">
    <property type="term" value="F:oxidoreductase activity, acting on paired donors, with incorporation or reduction of molecular oxygen"/>
    <property type="evidence" value="ECO:0007669"/>
    <property type="project" value="InterPro"/>
</dbReference>
<comment type="similarity">
    <text evidence="2 12">Belongs to the cytochrome P450 family.</text>
</comment>
<dbReference type="PROSITE" id="PS00086">
    <property type="entry name" value="CYTOCHROME_P450"/>
    <property type="match status" value="2"/>
</dbReference>
<evidence type="ECO:0000256" key="12">
    <source>
        <dbReference type="RuleBase" id="RU000461"/>
    </source>
</evidence>
<evidence type="ECO:0000256" key="7">
    <source>
        <dbReference type="ARBA" id="ARBA00023002"/>
    </source>
</evidence>
<evidence type="ECO:0000256" key="3">
    <source>
        <dbReference type="ARBA" id="ARBA00022617"/>
    </source>
</evidence>